<dbReference type="GO" id="GO:0016787">
    <property type="term" value="F:hydrolase activity"/>
    <property type="evidence" value="ECO:0007669"/>
    <property type="project" value="UniProtKB-KW"/>
</dbReference>
<dbReference type="AlphaFoldDB" id="F8DXN6"/>
<dbReference type="Gene3D" id="1.20.1440.100">
    <property type="entry name" value="SG protein - dephosphorylation function"/>
    <property type="match status" value="1"/>
</dbReference>
<dbReference type="NCBIfam" id="TIGR01488">
    <property type="entry name" value="HAD-SF-IB"/>
    <property type="match status" value="1"/>
</dbReference>
<evidence type="ECO:0000313" key="7">
    <source>
        <dbReference type="EMBL" id="AEI10373.1"/>
    </source>
</evidence>
<dbReference type="CDD" id="cd02612">
    <property type="entry name" value="HAD_PGPPase"/>
    <property type="match status" value="1"/>
</dbReference>
<dbReference type="PANTHER" id="PTHR43344">
    <property type="entry name" value="PHOSPHOSERINE PHOSPHATASE"/>
    <property type="match status" value="1"/>
</dbReference>
<evidence type="ECO:0000256" key="3">
    <source>
        <dbReference type="ARBA" id="ARBA00022801"/>
    </source>
</evidence>
<evidence type="ECO:0008006" key="9">
    <source>
        <dbReference type="Google" id="ProtNLM"/>
    </source>
</evidence>
<reference evidence="7 8" key="1">
    <citation type="journal article" date="2012" name="BMC Genomics">
        <title>Complete genome sequence, lifestyle, and multi-drug resistance of the human pathogen Corynebacterium resistens DSM 45100 isolated from blood samples of a leukemia patient.</title>
        <authorList>
            <person name="Schroder J."/>
            <person name="Maus I."/>
            <person name="Meyer K."/>
            <person name="Wordemann S."/>
            <person name="Blom J."/>
            <person name="Jaenicke S."/>
            <person name="Schneider J."/>
            <person name="Trost E."/>
            <person name="Tauch A."/>
        </authorList>
    </citation>
    <scope>NUCLEOTIDE SEQUENCE [LARGE SCALE GENOMIC DNA]</scope>
    <source>
        <strain evidence="8">DSM 45100 / JCM 12819 / CCUG 50093 / GTC 2026 / SICGH 158</strain>
    </source>
</reference>
<dbReference type="KEGG" id="crd:CRES_2020"/>
<dbReference type="InterPro" id="IPR050582">
    <property type="entry name" value="HAD-like_SerB"/>
</dbReference>
<accession>F8DXN6</accession>
<keyword evidence="2" id="KW-0479">Metal-binding</keyword>
<feature type="region of interest" description="Disordered" evidence="5">
    <location>
        <begin position="1"/>
        <end position="23"/>
    </location>
</feature>
<keyword evidence="6" id="KW-0472">Membrane</keyword>
<dbReference type="InterPro" id="IPR006385">
    <property type="entry name" value="HAD_hydro_SerB1"/>
</dbReference>
<dbReference type="InterPro" id="IPR023214">
    <property type="entry name" value="HAD_sf"/>
</dbReference>
<keyword evidence="4" id="KW-0460">Magnesium</keyword>
<evidence type="ECO:0000313" key="8">
    <source>
        <dbReference type="Proteomes" id="UP000000492"/>
    </source>
</evidence>
<keyword evidence="8" id="KW-1185">Reference proteome</keyword>
<comment type="similarity">
    <text evidence="1">Belongs to the HAD-like hydrolase superfamily. SerB family.</text>
</comment>
<dbReference type="STRING" id="662755.CRES_2020"/>
<evidence type="ECO:0000256" key="5">
    <source>
        <dbReference type="SAM" id="MobiDB-lite"/>
    </source>
</evidence>
<evidence type="ECO:0000256" key="6">
    <source>
        <dbReference type="SAM" id="Phobius"/>
    </source>
</evidence>
<dbReference type="GO" id="GO:0046872">
    <property type="term" value="F:metal ion binding"/>
    <property type="evidence" value="ECO:0007669"/>
    <property type="project" value="UniProtKB-KW"/>
</dbReference>
<gene>
    <name evidence="7" type="ordered locus">CRES_2020</name>
</gene>
<dbReference type="InterPro" id="IPR036412">
    <property type="entry name" value="HAD-like_sf"/>
</dbReference>
<dbReference type="HOGENOM" id="CLU_052657_1_0_11"/>
<dbReference type="PANTHER" id="PTHR43344:SF13">
    <property type="entry name" value="PHOSPHATASE RV3661-RELATED"/>
    <property type="match status" value="1"/>
</dbReference>
<sequence length="288" mass="31488">MTPSNGNIDEQSAGKTTCSEVSCPNDRNTHRVLAIFDLDKTIIDTSASMAYRRPMAERGLISTSEVLRMMALLGNYMLSTHTEENMNATKDALLNIIKGRDEVAMRTMAQDALTEVITPYIYAEARELLDWHRERQHAIAIVTASASVMVEPIATELQVDHLIATELGVAEGKFTGEVLHFNKGTAKVERIRELADAHGYDLKESFAYSDSATDLPMLELVGNPVAVNPDRPLRKAAMSRGWPIHKFDKPEPLFAQGAVLAGAGATLAVLGAVATGLAFWMKSRDEST</sequence>
<protein>
    <recommendedName>
        <fullName evidence="9">Phosphoserine phosphatase</fullName>
    </recommendedName>
</protein>
<keyword evidence="6" id="KW-1133">Transmembrane helix</keyword>
<evidence type="ECO:0000256" key="2">
    <source>
        <dbReference type="ARBA" id="ARBA00022723"/>
    </source>
</evidence>
<evidence type="ECO:0000256" key="1">
    <source>
        <dbReference type="ARBA" id="ARBA00009184"/>
    </source>
</evidence>
<dbReference type="eggNOG" id="COG0560">
    <property type="taxonomic scope" value="Bacteria"/>
</dbReference>
<evidence type="ECO:0000256" key="4">
    <source>
        <dbReference type="ARBA" id="ARBA00022842"/>
    </source>
</evidence>
<dbReference type="Proteomes" id="UP000000492">
    <property type="component" value="Chromosome"/>
</dbReference>
<dbReference type="Gene3D" id="3.40.50.1000">
    <property type="entry name" value="HAD superfamily/HAD-like"/>
    <property type="match status" value="1"/>
</dbReference>
<name>F8DXN6_CORRG</name>
<organism evidence="7 8">
    <name type="scientific">Corynebacterium resistens (strain DSM 45100 / JCM 12819 / GTC 2026 / SICGH 158)</name>
    <dbReference type="NCBI Taxonomy" id="662755"/>
    <lineage>
        <taxon>Bacteria</taxon>
        <taxon>Bacillati</taxon>
        <taxon>Actinomycetota</taxon>
        <taxon>Actinomycetes</taxon>
        <taxon>Mycobacteriales</taxon>
        <taxon>Corynebacteriaceae</taxon>
        <taxon>Corynebacterium</taxon>
    </lineage>
</organism>
<dbReference type="EMBL" id="CP002857">
    <property type="protein sequence ID" value="AEI10373.1"/>
    <property type="molecule type" value="Genomic_DNA"/>
</dbReference>
<keyword evidence="6" id="KW-0812">Transmembrane</keyword>
<proteinExistence type="inferred from homology"/>
<dbReference type="RefSeq" id="WP_013889355.1">
    <property type="nucleotide sequence ID" value="NC_015673.1"/>
</dbReference>
<keyword evidence="3" id="KW-0378">Hydrolase</keyword>
<dbReference type="NCBIfam" id="TIGR01490">
    <property type="entry name" value="HAD-SF-IB-hyp1"/>
    <property type="match status" value="1"/>
</dbReference>
<feature type="transmembrane region" description="Helical" evidence="6">
    <location>
        <begin position="253"/>
        <end position="280"/>
    </location>
</feature>
<dbReference type="SUPFAM" id="SSF56784">
    <property type="entry name" value="HAD-like"/>
    <property type="match status" value="1"/>
</dbReference>
<dbReference type="Pfam" id="PF12710">
    <property type="entry name" value="HAD"/>
    <property type="match status" value="1"/>
</dbReference>